<dbReference type="OrthoDB" id="9342495at2"/>
<evidence type="ECO:0000313" key="2">
    <source>
        <dbReference type="EMBL" id="KAB2814097.1"/>
    </source>
</evidence>
<feature type="transmembrane region" description="Helical" evidence="1">
    <location>
        <begin position="205"/>
        <end position="226"/>
    </location>
</feature>
<dbReference type="PANTHER" id="PTHR41983">
    <property type="entry name" value="SHORT-CHAIN FATTY ACID TRANSPORTER-RELATED"/>
    <property type="match status" value="1"/>
</dbReference>
<gene>
    <name evidence="2" type="ORF">F8C67_05285</name>
</gene>
<feature type="transmembrane region" description="Helical" evidence="1">
    <location>
        <begin position="59"/>
        <end position="87"/>
    </location>
</feature>
<name>A0A6N6RJW8_9FLAO</name>
<feature type="transmembrane region" description="Helical" evidence="1">
    <location>
        <begin position="20"/>
        <end position="38"/>
    </location>
</feature>
<dbReference type="EMBL" id="WBVO01000002">
    <property type="protein sequence ID" value="KAB2814097.1"/>
    <property type="molecule type" value="Genomic_DNA"/>
</dbReference>
<organism evidence="2 3">
    <name type="scientific">Phaeocystidibacter luteus</name>
    <dbReference type="NCBI Taxonomy" id="911197"/>
    <lineage>
        <taxon>Bacteria</taxon>
        <taxon>Pseudomonadati</taxon>
        <taxon>Bacteroidota</taxon>
        <taxon>Flavobacteriia</taxon>
        <taxon>Flavobacteriales</taxon>
        <taxon>Phaeocystidibacteraceae</taxon>
        <taxon>Phaeocystidibacter</taxon>
    </lineage>
</organism>
<accession>A0A6N6RJW8</accession>
<feature type="transmembrane region" description="Helical" evidence="1">
    <location>
        <begin position="257"/>
        <end position="275"/>
    </location>
</feature>
<dbReference type="GO" id="GO:0005886">
    <property type="term" value="C:plasma membrane"/>
    <property type="evidence" value="ECO:0007669"/>
    <property type="project" value="TreeGrafter"/>
</dbReference>
<feature type="transmembrane region" description="Helical" evidence="1">
    <location>
        <begin position="281"/>
        <end position="301"/>
    </location>
</feature>
<comment type="caution">
    <text evidence="2">The sequence shown here is derived from an EMBL/GenBank/DDBJ whole genome shotgun (WGS) entry which is preliminary data.</text>
</comment>
<dbReference type="Proteomes" id="UP000468650">
    <property type="component" value="Unassembled WGS sequence"/>
</dbReference>
<sequence length="456" mass="48637">MSSFTQKFELTFRRLLPSPLAIAFILTAVAYVTAYFVTKPSEATTFTYLGDLALMWKDGLWQSGLLAFTIQMMLILVLGHILALSPIATKLINSVVSKIANGTQATVVVGILTMMVGLFNWGLGLIFGAILARKVAESAHHRKMPISYPLIGAAGYAGMMVWHGGISGSAPLKANQAGHLAELTGQSNVPTQVLLDQTTFSSMNAFASVAILLAVGITLWVLSKYVSNSIPPSFSRNVTMENEEPETIGAEHIDKSTWVGTGLGVLFLLLAIYSAARSTNILGIITPDYINFLLLGLAFAAHRSLKSFSKALDEAISGSAGILIQFPLYFGILGLVRDSGLVSIVASSLIKNSTATSFPFTTLLSSGIINIFVPSGGGQWAIQGPLLVEASQSLNVPLGKSIMAMAYGDQLTNMLQPFWALPLLGITKLKARDILPYTLILMGVGVLVYSVTLAVF</sequence>
<dbReference type="RefSeq" id="WP_151666765.1">
    <property type="nucleotide sequence ID" value="NZ_WBVO01000002.1"/>
</dbReference>
<evidence type="ECO:0000256" key="1">
    <source>
        <dbReference type="SAM" id="Phobius"/>
    </source>
</evidence>
<feature type="transmembrane region" description="Helical" evidence="1">
    <location>
        <begin position="434"/>
        <end position="455"/>
    </location>
</feature>
<protein>
    <submittedName>
        <fullName evidence="2">Short-chain fatty acid transporter</fullName>
    </submittedName>
</protein>
<keyword evidence="1" id="KW-0812">Transmembrane</keyword>
<proteinExistence type="predicted"/>
<keyword evidence="3" id="KW-1185">Reference proteome</keyword>
<keyword evidence="1" id="KW-0472">Membrane</keyword>
<feature type="transmembrane region" description="Helical" evidence="1">
    <location>
        <begin position="107"/>
        <end position="132"/>
    </location>
</feature>
<reference evidence="2 3" key="1">
    <citation type="submission" date="2019-09" db="EMBL/GenBank/DDBJ databases">
        <title>Genomes of family Cryomorphaceae.</title>
        <authorList>
            <person name="Bowman J.P."/>
        </authorList>
    </citation>
    <scope>NUCLEOTIDE SEQUENCE [LARGE SCALE GENOMIC DNA]</scope>
    <source>
        <strain evidence="2 3">LMG 25704</strain>
    </source>
</reference>
<dbReference type="AlphaFoldDB" id="A0A6N6RJW8"/>
<dbReference type="Pfam" id="PF02667">
    <property type="entry name" value="SCFA_trans"/>
    <property type="match status" value="1"/>
</dbReference>
<dbReference type="InterPro" id="IPR006160">
    <property type="entry name" value="SCFA_transpt_AtoE"/>
</dbReference>
<evidence type="ECO:0000313" key="3">
    <source>
        <dbReference type="Proteomes" id="UP000468650"/>
    </source>
</evidence>
<dbReference type="PANTHER" id="PTHR41983:SF2">
    <property type="entry name" value="SHORT-CHAIN FATTY ACID TRANSPORTER-RELATED"/>
    <property type="match status" value="1"/>
</dbReference>
<feature type="transmembrane region" description="Helical" evidence="1">
    <location>
        <begin position="144"/>
        <end position="162"/>
    </location>
</feature>
<keyword evidence="1" id="KW-1133">Transmembrane helix</keyword>